<evidence type="ECO:0000256" key="6">
    <source>
        <dbReference type="ARBA" id="ARBA00023004"/>
    </source>
</evidence>
<dbReference type="SUPFAM" id="SSF48264">
    <property type="entry name" value="Cytochrome P450"/>
    <property type="match status" value="1"/>
</dbReference>
<dbReference type="InterPro" id="IPR036396">
    <property type="entry name" value="Cyt_P450_sf"/>
</dbReference>
<dbReference type="PRINTS" id="PR00463">
    <property type="entry name" value="EP450I"/>
</dbReference>
<keyword evidence="11" id="KW-1185">Reference proteome</keyword>
<evidence type="ECO:0000313" key="11">
    <source>
        <dbReference type="Proteomes" id="UP001630127"/>
    </source>
</evidence>
<proteinExistence type="inferred from homology"/>
<evidence type="ECO:0000256" key="4">
    <source>
        <dbReference type="ARBA" id="ARBA00022723"/>
    </source>
</evidence>
<feature type="non-terminal residue" evidence="10">
    <location>
        <position position="1"/>
    </location>
</feature>
<dbReference type="GO" id="GO:0004497">
    <property type="term" value="F:monooxygenase activity"/>
    <property type="evidence" value="ECO:0007669"/>
    <property type="project" value="UniProtKB-KW"/>
</dbReference>
<dbReference type="PANTHER" id="PTHR47952">
    <property type="entry name" value="TRYPTAMINE 5-HYDROXYLASE"/>
    <property type="match status" value="1"/>
</dbReference>
<dbReference type="GO" id="GO:0016705">
    <property type="term" value="F:oxidoreductase activity, acting on paired donors, with incorporation or reduction of molecular oxygen"/>
    <property type="evidence" value="ECO:0007669"/>
    <property type="project" value="UniProtKB-ARBA"/>
</dbReference>
<comment type="caution">
    <text evidence="10">The sequence shown here is derived from an EMBL/GenBank/DDBJ whole genome shotgun (WGS) entry which is preliminary data.</text>
</comment>
<dbReference type="InterPro" id="IPR001128">
    <property type="entry name" value="Cyt_P450"/>
</dbReference>
<keyword evidence="4 8" id="KW-0479">Metal-binding</keyword>
<keyword evidence="5 9" id="KW-0560">Oxidoreductase</keyword>
<feature type="binding site" description="axial binding residue" evidence="8">
    <location>
        <position position="144"/>
    </location>
    <ligand>
        <name>heme</name>
        <dbReference type="ChEBI" id="CHEBI:30413"/>
    </ligand>
    <ligandPart>
        <name>Fe</name>
        <dbReference type="ChEBI" id="CHEBI:18248"/>
    </ligandPart>
</feature>
<evidence type="ECO:0008006" key="12">
    <source>
        <dbReference type="Google" id="ProtNLM"/>
    </source>
</evidence>
<dbReference type="PROSITE" id="PS00086">
    <property type="entry name" value="CYTOCHROME_P450"/>
    <property type="match status" value="1"/>
</dbReference>
<dbReference type="PANTHER" id="PTHR47952:SF3">
    <property type="entry name" value="CYTOCHROME P450 71B3-LIKE"/>
    <property type="match status" value="1"/>
</dbReference>
<evidence type="ECO:0000256" key="7">
    <source>
        <dbReference type="ARBA" id="ARBA00023033"/>
    </source>
</evidence>
<dbReference type="InterPro" id="IPR002401">
    <property type="entry name" value="Cyt_P450_E_grp-I"/>
</dbReference>
<evidence type="ECO:0000256" key="1">
    <source>
        <dbReference type="ARBA" id="ARBA00001971"/>
    </source>
</evidence>
<dbReference type="Proteomes" id="UP001630127">
    <property type="component" value="Unassembled WGS sequence"/>
</dbReference>
<gene>
    <name evidence="10" type="ORF">ACH5RR_006658</name>
</gene>
<dbReference type="EMBL" id="JBJUIK010000003">
    <property type="protein sequence ID" value="KAL3533137.1"/>
    <property type="molecule type" value="Genomic_DNA"/>
</dbReference>
<dbReference type="FunFam" id="1.10.630.10:FF:000126">
    <property type="entry name" value="Predicted protein"/>
    <property type="match status" value="1"/>
</dbReference>
<sequence length="187" mass="20937">NVIFAGTDTAAATIIWAMTALIKSPKAMEKAQAEVRQVIGETRTIDEDDTQKLPYLKAIIKETLRLFPPAPLLVPRYTMESCIIDEYEIQPKTTVYVNAWAIARDPEYWENPDEFLPERFLDSTMDAKGQDFQLIPFGAGRRGCPGFSLGLAIVELALANLLSSFNWELPSGLKKEDVDTDVLPEDQ</sequence>
<name>A0ABD3APL1_9GENT</name>
<evidence type="ECO:0000256" key="2">
    <source>
        <dbReference type="ARBA" id="ARBA00010617"/>
    </source>
</evidence>
<dbReference type="AlphaFoldDB" id="A0ABD3APL1"/>
<dbReference type="PRINTS" id="PR00385">
    <property type="entry name" value="P450"/>
</dbReference>
<comment type="similarity">
    <text evidence="2 9">Belongs to the cytochrome P450 family.</text>
</comment>
<keyword evidence="7 9" id="KW-0503">Monooxygenase</keyword>
<dbReference type="GO" id="GO:0046872">
    <property type="term" value="F:metal ion binding"/>
    <property type="evidence" value="ECO:0007669"/>
    <property type="project" value="UniProtKB-KW"/>
</dbReference>
<evidence type="ECO:0000256" key="3">
    <source>
        <dbReference type="ARBA" id="ARBA00022617"/>
    </source>
</evidence>
<accession>A0ABD3APL1</accession>
<dbReference type="Pfam" id="PF00067">
    <property type="entry name" value="p450"/>
    <property type="match status" value="1"/>
</dbReference>
<dbReference type="Gene3D" id="1.10.630.10">
    <property type="entry name" value="Cytochrome P450"/>
    <property type="match status" value="1"/>
</dbReference>
<keyword evidence="6 8" id="KW-0408">Iron</keyword>
<evidence type="ECO:0000256" key="8">
    <source>
        <dbReference type="PIRSR" id="PIRSR602401-1"/>
    </source>
</evidence>
<reference evidence="10 11" key="1">
    <citation type="submission" date="2024-11" db="EMBL/GenBank/DDBJ databases">
        <title>A near-complete genome assembly of Cinchona calisaya.</title>
        <authorList>
            <person name="Lian D.C."/>
            <person name="Zhao X.W."/>
            <person name="Wei L."/>
        </authorList>
    </citation>
    <scope>NUCLEOTIDE SEQUENCE [LARGE SCALE GENOMIC DNA]</scope>
    <source>
        <tissue evidence="10">Nenye</tissue>
    </source>
</reference>
<keyword evidence="3 8" id="KW-0349">Heme</keyword>
<organism evidence="10 11">
    <name type="scientific">Cinchona calisaya</name>
    <dbReference type="NCBI Taxonomy" id="153742"/>
    <lineage>
        <taxon>Eukaryota</taxon>
        <taxon>Viridiplantae</taxon>
        <taxon>Streptophyta</taxon>
        <taxon>Embryophyta</taxon>
        <taxon>Tracheophyta</taxon>
        <taxon>Spermatophyta</taxon>
        <taxon>Magnoliopsida</taxon>
        <taxon>eudicotyledons</taxon>
        <taxon>Gunneridae</taxon>
        <taxon>Pentapetalae</taxon>
        <taxon>asterids</taxon>
        <taxon>lamiids</taxon>
        <taxon>Gentianales</taxon>
        <taxon>Rubiaceae</taxon>
        <taxon>Cinchonoideae</taxon>
        <taxon>Cinchoneae</taxon>
        <taxon>Cinchona</taxon>
    </lineage>
</organism>
<evidence type="ECO:0000256" key="9">
    <source>
        <dbReference type="RuleBase" id="RU000461"/>
    </source>
</evidence>
<dbReference type="InterPro" id="IPR017972">
    <property type="entry name" value="Cyt_P450_CS"/>
</dbReference>
<evidence type="ECO:0000256" key="5">
    <source>
        <dbReference type="ARBA" id="ARBA00023002"/>
    </source>
</evidence>
<comment type="cofactor">
    <cofactor evidence="1 8">
        <name>heme</name>
        <dbReference type="ChEBI" id="CHEBI:30413"/>
    </cofactor>
</comment>
<protein>
    <recommendedName>
        <fullName evidence="12">Cytochrome P450 71A1</fullName>
    </recommendedName>
</protein>
<evidence type="ECO:0000313" key="10">
    <source>
        <dbReference type="EMBL" id="KAL3533137.1"/>
    </source>
</evidence>